<dbReference type="SUPFAM" id="SSF81383">
    <property type="entry name" value="F-box domain"/>
    <property type="match status" value="1"/>
</dbReference>
<evidence type="ECO:0000313" key="3">
    <source>
        <dbReference type="Proteomes" id="UP000623467"/>
    </source>
</evidence>
<reference evidence="2" key="1">
    <citation type="submission" date="2020-05" db="EMBL/GenBank/DDBJ databases">
        <title>Mycena genomes resolve the evolution of fungal bioluminescence.</title>
        <authorList>
            <person name="Tsai I.J."/>
        </authorList>
    </citation>
    <scope>NUCLEOTIDE SEQUENCE</scope>
    <source>
        <strain evidence="2">160909Yilan</strain>
    </source>
</reference>
<dbReference type="PROSITE" id="PS50181">
    <property type="entry name" value="FBOX"/>
    <property type="match status" value="1"/>
</dbReference>
<dbReference type="Pfam" id="PF00646">
    <property type="entry name" value="F-box"/>
    <property type="match status" value="1"/>
</dbReference>
<name>A0A8H7D6T6_9AGAR</name>
<dbReference type="AlphaFoldDB" id="A0A8H7D6T6"/>
<dbReference type="OrthoDB" id="2823912at2759"/>
<dbReference type="SMART" id="SM00256">
    <property type="entry name" value="FBOX"/>
    <property type="match status" value="1"/>
</dbReference>
<gene>
    <name evidence="2" type="ORF">MSAN_01130300</name>
</gene>
<dbReference type="EMBL" id="JACAZH010000008">
    <property type="protein sequence ID" value="KAF7361001.1"/>
    <property type="molecule type" value="Genomic_DNA"/>
</dbReference>
<evidence type="ECO:0000259" key="1">
    <source>
        <dbReference type="PROSITE" id="PS50181"/>
    </source>
</evidence>
<organism evidence="2 3">
    <name type="scientific">Mycena sanguinolenta</name>
    <dbReference type="NCBI Taxonomy" id="230812"/>
    <lineage>
        <taxon>Eukaryota</taxon>
        <taxon>Fungi</taxon>
        <taxon>Dikarya</taxon>
        <taxon>Basidiomycota</taxon>
        <taxon>Agaricomycotina</taxon>
        <taxon>Agaricomycetes</taxon>
        <taxon>Agaricomycetidae</taxon>
        <taxon>Agaricales</taxon>
        <taxon>Marasmiineae</taxon>
        <taxon>Mycenaceae</taxon>
        <taxon>Mycena</taxon>
    </lineage>
</organism>
<dbReference type="CDD" id="cd09917">
    <property type="entry name" value="F-box_SF"/>
    <property type="match status" value="1"/>
</dbReference>
<dbReference type="InterPro" id="IPR036047">
    <property type="entry name" value="F-box-like_dom_sf"/>
</dbReference>
<dbReference type="InterPro" id="IPR001810">
    <property type="entry name" value="F-box_dom"/>
</dbReference>
<comment type="caution">
    <text evidence="2">The sequence shown here is derived from an EMBL/GenBank/DDBJ whole genome shotgun (WGS) entry which is preliminary data.</text>
</comment>
<dbReference type="Gene3D" id="1.20.1280.50">
    <property type="match status" value="1"/>
</dbReference>
<feature type="domain" description="F-box" evidence="1">
    <location>
        <begin position="1"/>
        <end position="44"/>
    </location>
</feature>
<evidence type="ECO:0000313" key="2">
    <source>
        <dbReference type="EMBL" id="KAF7361001.1"/>
    </source>
</evidence>
<protein>
    <submittedName>
        <fullName evidence="2">F-box domain-containing protein</fullName>
    </submittedName>
</protein>
<dbReference type="Proteomes" id="UP000623467">
    <property type="component" value="Unassembled WGS sequence"/>
</dbReference>
<accession>A0A8H7D6T6</accession>
<sequence>MPIDIVLEVLNFLHPLDLVHLAQTSRNFRGLLHEPAQEGIWRASFTAPLPMCPSNISGRRWAWLLFAPYFCEREAGSDNLGGGSYKHRVLVSEAHSVIDEYEALEQDQGPGPDDSGPLAAFVQKRLYLVQERHQILLQGVDWVRRVTKERANYEAECVNKIQASVEKRLVREGHDSRDMTPIRDTITHLVVVRKISRLSSKYWNEARPVFLAGILGAKRVRLSNELEARQSVLENILEAILSGRPPSTWTYTPGISDVIQFPEFQQLLDDTESEVLASDDPRLLTALEQLPAKLESWLAMERTSLAARVPHSMNASAEVLDLATTVFSCGETYAWDSYSNQPHCCLVGWKGAGACRGPTCHVSSVKFSERGSIAASALVRLAGLDPQDATADQMDALDPRFVCDDCPIQQRGQAVMTWRRCLQHSLDQSLEESDPPRHVSSWRLLSPLGAKDVRRREYNNKDWSRGDPIWLCSLCAAHFHGCRKYAEVVAHVLAQHDIARPKQDLHFIDRVGGHRPPRLPMFPFLRITWGGISLQPVRGGKTGQRQIDGLA</sequence>
<keyword evidence="3" id="KW-1185">Reference proteome</keyword>
<proteinExistence type="predicted"/>